<feature type="region of interest" description="Disordered" evidence="1">
    <location>
        <begin position="526"/>
        <end position="568"/>
    </location>
</feature>
<feature type="compositionally biased region" description="Low complexity" evidence="1">
    <location>
        <begin position="531"/>
        <end position="568"/>
    </location>
</feature>
<dbReference type="AlphaFoldDB" id="A0A1Y1ZME4"/>
<gene>
    <name evidence="3" type="ORF">BCR34DRAFT_587906</name>
</gene>
<comment type="caution">
    <text evidence="3">The sequence shown here is derived from an EMBL/GenBank/DDBJ whole genome shotgun (WGS) entry which is preliminary data.</text>
</comment>
<dbReference type="Proteomes" id="UP000193144">
    <property type="component" value="Unassembled WGS sequence"/>
</dbReference>
<evidence type="ECO:0000256" key="1">
    <source>
        <dbReference type="SAM" id="MobiDB-lite"/>
    </source>
</evidence>
<sequence>MKSRSFVLGSFLGLHAIVARASPQGFAPGIIPLRPSSANITRPPPTSTVSACDSECSVLYPQLSAIQWVPEAQVIYTTTITVATLFLNVVRTANSTYTQTRALEFNKELPKDYNSWTIWPNFEGTAVLTFPVTKSLETFYSRIAYPTPYLDYAWEYNWQGVLQTHNKEFVPACATAAPPELSNVPLSREHPDYPQPKGPLSPGKTDPFGNGWVPIWAPYKDEPDAIFFQAAFPSESAFSYCESASHTDPLLTEYTTAKYVTQTLVVSGNFTATPVFTFVSAPGLALPTATGFSDTRVNDPDNVGVQKTVTGFETTPPWGGKGQTLIPSSAAAHLESSVPNLLGPGNPQAHQTDTPEPGSENPPNIGDVIASAIKNNVGIFSSGIQAQQTKPGAPAQFAVAPTPTFTIITTYANGQPTTMPAFILPGGATATIGQSVTINGQATVLSAPPPIFTSVITTINGVATVIPAYIIGGTSTATLGQTVVINGQTTVLTAPTAVLTWVSTTVNGKPTSILVYETPRLSAVPTGTVGASTTAESSNSANAKTTSADSATRSAPAPAAAATTTKSTKGAAPEAWRVSWSAVIVGVGAFALIWL</sequence>
<reference evidence="3 4" key="1">
    <citation type="submission" date="2016-07" db="EMBL/GenBank/DDBJ databases">
        <title>Pervasive Adenine N6-methylation of Active Genes in Fungi.</title>
        <authorList>
            <consortium name="DOE Joint Genome Institute"/>
            <person name="Mondo S.J."/>
            <person name="Dannebaum R.O."/>
            <person name="Kuo R.C."/>
            <person name="Labutti K."/>
            <person name="Haridas S."/>
            <person name="Kuo A."/>
            <person name="Salamov A."/>
            <person name="Ahrendt S.R."/>
            <person name="Lipzen A."/>
            <person name="Sullivan W."/>
            <person name="Andreopoulos W.B."/>
            <person name="Clum A."/>
            <person name="Lindquist E."/>
            <person name="Daum C."/>
            <person name="Ramamoorthy G.K."/>
            <person name="Gryganskyi A."/>
            <person name="Culley D."/>
            <person name="Magnuson J.K."/>
            <person name="James T.Y."/>
            <person name="O'Malley M.A."/>
            <person name="Stajich J.E."/>
            <person name="Spatafora J.W."/>
            <person name="Visel A."/>
            <person name="Grigoriev I.V."/>
        </authorList>
    </citation>
    <scope>NUCLEOTIDE SEQUENCE [LARGE SCALE GENOMIC DNA]</scope>
    <source>
        <strain evidence="3 4">CBS 115471</strain>
    </source>
</reference>
<keyword evidence="4" id="KW-1185">Reference proteome</keyword>
<dbReference type="STRING" id="1231657.A0A1Y1ZME4"/>
<evidence type="ECO:0000256" key="2">
    <source>
        <dbReference type="SAM" id="SignalP"/>
    </source>
</evidence>
<feature type="region of interest" description="Disordered" evidence="1">
    <location>
        <begin position="184"/>
        <end position="204"/>
    </location>
</feature>
<evidence type="ECO:0000313" key="3">
    <source>
        <dbReference type="EMBL" id="ORY11398.1"/>
    </source>
</evidence>
<dbReference type="OrthoDB" id="3788508at2759"/>
<keyword evidence="2" id="KW-0732">Signal</keyword>
<organism evidence="3 4">
    <name type="scientific">Clohesyomyces aquaticus</name>
    <dbReference type="NCBI Taxonomy" id="1231657"/>
    <lineage>
        <taxon>Eukaryota</taxon>
        <taxon>Fungi</taxon>
        <taxon>Dikarya</taxon>
        <taxon>Ascomycota</taxon>
        <taxon>Pezizomycotina</taxon>
        <taxon>Dothideomycetes</taxon>
        <taxon>Pleosporomycetidae</taxon>
        <taxon>Pleosporales</taxon>
        <taxon>Lindgomycetaceae</taxon>
        <taxon>Clohesyomyces</taxon>
    </lineage>
</organism>
<evidence type="ECO:0000313" key="4">
    <source>
        <dbReference type="Proteomes" id="UP000193144"/>
    </source>
</evidence>
<feature type="signal peptide" evidence="2">
    <location>
        <begin position="1"/>
        <end position="21"/>
    </location>
</feature>
<proteinExistence type="predicted"/>
<dbReference type="EMBL" id="MCFA01000061">
    <property type="protein sequence ID" value="ORY11398.1"/>
    <property type="molecule type" value="Genomic_DNA"/>
</dbReference>
<feature type="region of interest" description="Disordered" evidence="1">
    <location>
        <begin position="337"/>
        <end position="366"/>
    </location>
</feature>
<name>A0A1Y1ZME4_9PLEO</name>
<accession>A0A1Y1ZME4</accession>
<protein>
    <submittedName>
        <fullName evidence="3">Uncharacterized protein</fullName>
    </submittedName>
</protein>
<feature type="chain" id="PRO_5012666147" evidence="2">
    <location>
        <begin position="22"/>
        <end position="595"/>
    </location>
</feature>